<dbReference type="GO" id="GO:0000428">
    <property type="term" value="C:DNA-directed RNA polymerase complex"/>
    <property type="evidence" value="ECO:0007669"/>
    <property type="project" value="UniProtKB-KW"/>
</dbReference>
<protein>
    <submittedName>
        <fullName evidence="4">DNA-directed RNA polymerase sigma-70 factor</fullName>
    </submittedName>
</protein>
<keyword evidence="4" id="KW-0240">DNA-directed RNA polymerase</keyword>
<dbReference type="SMART" id="SM00421">
    <property type="entry name" value="HTH_LUXR"/>
    <property type="match status" value="1"/>
</dbReference>
<evidence type="ECO:0000259" key="3">
    <source>
        <dbReference type="SMART" id="SM00421"/>
    </source>
</evidence>
<feature type="transmembrane region" description="Helical" evidence="2">
    <location>
        <begin position="716"/>
        <end position="737"/>
    </location>
</feature>
<name>A0A221UTZ4_9FLAO</name>
<dbReference type="KEGG" id="aalg:AREALGSMS7_01341"/>
<keyword evidence="4" id="KW-0804">Transcription</keyword>
<dbReference type="InterPro" id="IPR015943">
    <property type="entry name" value="WD40/YVTN_repeat-like_dom_sf"/>
</dbReference>
<keyword evidence="1" id="KW-0175">Coiled coil</keyword>
<dbReference type="RefSeq" id="WP_093977735.1">
    <property type="nucleotide sequence ID" value="NZ_CP022515.1"/>
</dbReference>
<gene>
    <name evidence="4" type="ORF">AREALGSMS7_01341</name>
</gene>
<evidence type="ECO:0000313" key="4">
    <source>
        <dbReference type="EMBL" id="ASO04814.1"/>
    </source>
</evidence>
<keyword evidence="2" id="KW-0812">Transmembrane</keyword>
<dbReference type="eggNOG" id="COG2771">
    <property type="taxonomic scope" value="Bacteria"/>
</dbReference>
<feature type="coiled-coil region" evidence="1">
    <location>
        <begin position="742"/>
        <end position="782"/>
    </location>
</feature>
<dbReference type="EMBL" id="CP022515">
    <property type="protein sequence ID" value="ASO04814.1"/>
    <property type="molecule type" value="Genomic_DNA"/>
</dbReference>
<keyword evidence="2" id="KW-0472">Membrane</keyword>
<keyword evidence="2" id="KW-1133">Transmembrane helix</keyword>
<feature type="domain" description="HTH luxR-type" evidence="3">
    <location>
        <begin position="856"/>
        <end position="913"/>
    </location>
</feature>
<organism evidence="4 5">
    <name type="scientific">Arenibacter algicola</name>
    <dbReference type="NCBI Taxonomy" id="616991"/>
    <lineage>
        <taxon>Bacteria</taxon>
        <taxon>Pseudomonadati</taxon>
        <taxon>Bacteroidota</taxon>
        <taxon>Flavobacteriia</taxon>
        <taxon>Flavobacteriales</taxon>
        <taxon>Flavobacteriaceae</taxon>
        <taxon>Arenibacter</taxon>
    </lineage>
</organism>
<dbReference type="InterPro" id="IPR016032">
    <property type="entry name" value="Sig_transdc_resp-reg_C-effctor"/>
</dbReference>
<dbReference type="SUPFAM" id="SSF63829">
    <property type="entry name" value="Calcium-dependent phosphotriesterase"/>
    <property type="match status" value="1"/>
</dbReference>
<dbReference type="Gene3D" id="2.130.10.10">
    <property type="entry name" value="YVTN repeat-like/Quinoprotein amine dehydrogenase"/>
    <property type="match status" value="2"/>
</dbReference>
<dbReference type="Proteomes" id="UP000204551">
    <property type="component" value="Chromosome"/>
</dbReference>
<dbReference type="Gene3D" id="2.60.40.10">
    <property type="entry name" value="Immunoglobulins"/>
    <property type="match status" value="1"/>
</dbReference>
<sequence>MRLLLALYFFVLVNPLVMGQRLVPPIENYRIFEYKAASKNWDLAVSPEGELFVANNKGLLHFNGEHWAFYQLPNKTTIRSVTWVKEKIYTGSYEEFGYWEMNVFGSLEYTSLTHLIRDHEFTSEEFWQIMPYGNAIVFRSFSGIYVFEENRIMNVEPRIVVNHMALWEGKILVAGGQNGLSYLQGKDLVPINGSSILNSKIVVDMESVDNGLLIGTKLHGVYFYKSGQLQPIDEDMNLELKQHQLNQILPLTNGQVAFGTIKNGIYFYDLEEGSYYSVNREVGLQNNTVLSLEQFNDQLWIGLDNGIDRLQLDNPLTYYTDYSGTVGTVYDVAQHDGTLYLGSNTGIHYFEKNKLKFVEGSQGHIWDLEVIEGKLFCGHNTGTFILENGALNLVSDISGGYQIVKIPSYGATYLQGTYTGLARYIKDEQGSWYVQAIEGISFPVKYLCFENATTLWVAHPYKGLYRVILNDKFTKVVQIREYRDDSIPNIYNIKLFNIKNQIVLYSDGIWYKYDPIRDKILVFEDFQDYNYKELVHFDKDYYWFRDHQGAKELIVTNLYDDKFVLEEAQLGRRLVPEAENVIKINDSIYYFTLSDGIGKLNLSNFRAQLGKFPLTVPELVFFKDQNGMHALDGTPFLIENKWSRELEMEFAATNMVQPKYFYNLTGPMELSSYIDLGILKFQNLPYGTYTLEIFTVGVNNARSEPRSIEFQIRPPWYLSNLSYVVYGLMGLAIIFLVRRYNSRKLKRKHTLLKEKLQREQEEQMAQLEKEKLANEIRVKQKELTSTTLNMARKNELILELKNLLLMNKSKFDNHQRYRSFMKKLNSAISDDADWRHFEVNFKELHSDFFETLLLHYPTLTSKDLKLCAYLKMNLTSKEIAPLMGISTRGVEIHRYRLRKKLELGSEDNISNFLITLK</sequence>
<proteinExistence type="predicted"/>
<dbReference type="AlphaFoldDB" id="A0A221UTZ4"/>
<dbReference type="STRING" id="616991.GCA_000733925_04476"/>
<dbReference type="InterPro" id="IPR000792">
    <property type="entry name" value="Tscrpt_reg_LuxR_C"/>
</dbReference>
<dbReference type="SUPFAM" id="SSF46894">
    <property type="entry name" value="C-terminal effector domain of the bipartite response regulators"/>
    <property type="match status" value="1"/>
</dbReference>
<dbReference type="InterPro" id="IPR013783">
    <property type="entry name" value="Ig-like_fold"/>
</dbReference>
<evidence type="ECO:0000313" key="5">
    <source>
        <dbReference type="Proteomes" id="UP000204551"/>
    </source>
</evidence>
<evidence type="ECO:0000256" key="1">
    <source>
        <dbReference type="SAM" id="Coils"/>
    </source>
</evidence>
<dbReference type="InterPro" id="IPR036388">
    <property type="entry name" value="WH-like_DNA-bd_sf"/>
</dbReference>
<reference evidence="4 5" key="1">
    <citation type="submission" date="2017-07" db="EMBL/GenBank/DDBJ databases">
        <title>Genome Sequence of Arenibacter algicola Strain SMS7 Isolated from a culture of the Diatom Skeletonema marinoi.</title>
        <authorList>
            <person name="Topel M."/>
            <person name="Pinder M.I.M."/>
            <person name="Johansson O.N."/>
            <person name="Kourtchenko O."/>
            <person name="Godhe A."/>
            <person name="Clarke A.K."/>
        </authorList>
    </citation>
    <scope>NUCLEOTIDE SEQUENCE [LARGE SCALE GENOMIC DNA]</scope>
    <source>
        <strain evidence="4 5">SMS7</strain>
    </source>
</reference>
<dbReference type="GO" id="GO:0003677">
    <property type="term" value="F:DNA binding"/>
    <property type="evidence" value="ECO:0007669"/>
    <property type="project" value="InterPro"/>
</dbReference>
<evidence type="ECO:0000256" key="2">
    <source>
        <dbReference type="SAM" id="Phobius"/>
    </source>
</evidence>
<dbReference type="GO" id="GO:0006355">
    <property type="term" value="P:regulation of DNA-templated transcription"/>
    <property type="evidence" value="ECO:0007669"/>
    <property type="project" value="InterPro"/>
</dbReference>
<accession>A0A221UTZ4</accession>
<dbReference type="Gene3D" id="1.10.10.10">
    <property type="entry name" value="Winged helix-like DNA-binding domain superfamily/Winged helix DNA-binding domain"/>
    <property type="match status" value="1"/>
</dbReference>
<dbReference type="eggNOG" id="COG3292">
    <property type="taxonomic scope" value="Bacteria"/>
</dbReference>
<dbReference type="Pfam" id="PF00196">
    <property type="entry name" value="GerE"/>
    <property type="match status" value="1"/>
</dbReference>